<dbReference type="GO" id="GO:0006260">
    <property type="term" value="P:DNA replication"/>
    <property type="evidence" value="ECO:0007669"/>
    <property type="project" value="InterPro"/>
</dbReference>
<gene>
    <name evidence="4" type="primary">ssb</name>
    <name evidence="4" type="ORF">ENF32_01195</name>
</gene>
<dbReference type="PROSITE" id="PS50935">
    <property type="entry name" value="SSB"/>
    <property type="match status" value="1"/>
</dbReference>
<comment type="subunit">
    <text evidence="2">Homotetramer.</text>
</comment>
<keyword evidence="1 2" id="KW-0238">DNA-binding</keyword>
<protein>
    <recommendedName>
        <fullName evidence="2 3">Single-stranded DNA-binding protein</fullName>
        <shortName evidence="2">SSB</shortName>
    </recommendedName>
</protein>
<dbReference type="InterPro" id="IPR000424">
    <property type="entry name" value="Primosome_PriB/ssb"/>
</dbReference>
<proteinExistence type="inferred from homology"/>
<dbReference type="NCBIfam" id="TIGR00621">
    <property type="entry name" value="ssb"/>
    <property type="match status" value="1"/>
</dbReference>
<dbReference type="CDD" id="cd04496">
    <property type="entry name" value="SSB_OBF"/>
    <property type="match status" value="1"/>
</dbReference>
<dbReference type="EMBL" id="DQWS01000047">
    <property type="protein sequence ID" value="HDD52668.1"/>
    <property type="molecule type" value="Genomic_DNA"/>
</dbReference>
<dbReference type="PANTHER" id="PTHR10302">
    <property type="entry name" value="SINGLE-STRANDED DNA-BINDING PROTEIN"/>
    <property type="match status" value="1"/>
</dbReference>
<dbReference type="SUPFAM" id="SSF50249">
    <property type="entry name" value="Nucleic acid-binding proteins"/>
    <property type="match status" value="1"/>
</dbReference>
<organism evidence="4">
    <name type="scientific">Thermosulfidibacter takaii</name>
    <dbReference type="NCBI Taxonomy" id="412593"/>
    <lineage>
        <taxon>Bacteria</taxon>
        <taxon>Pseudomonadati</taxon>
        <taxon>Thermosulfidibacterota</taxon>
        <taxon>Thermosulfidibacteria</taxon>
        <taxon>Thermosulfidibacterales</taxon>
        <taxon>Thermosulfidibacteraceae</taxon>
    </lineage>
</organism>
<dbReference type="PANTHER" id="PTHR10302:SF27">
    <property type="entry name" value="SINGLE-STRANDED DNA-BINDING PROTEIN"/>
    <property type="match status" value="1"/>
</dbReference>
<dbReference type="Pfam" id="PF00436">
    <property type="entry name" value="SSB"/>
    <property type="match status" value="1"/>
</dbReference>
<dbReference type="Proteomes" id="UP000885690">
    <property type="component" value="Unassembled WGS sequence"/>
</dbReference>
<comment type="caution">
    <text evidence="4">The sequence shown here is derived from an EMBL/GenBank/DDBJ whole genome shotgun (WGS) entry which is preliminary data.</text>
</comment>
<dbReference type="PIRSF" id="PIRSF002070">
    <property type="entry name" value="SSB"/>
    <property type="match status" value="1"/>
</dbReference>
<dbReference type="GO" id="GO:0009295">
    <property type="term" value="C:nucleoid"/>
    <property type="evidence" value="ECO:0007669"/>
    <property type="project" value="TreeGrafter"/>
</dbReference>
<dbReference type="HAMAP" id="MF_00984">
    <property type="entry name" value="SSB"/>
    <property type="match status" value="1"/>
</dbReference>
<sequence length="134" mass="15098">MNINRVILAGNLTRDPDVRYLPSGTPVTSFRLAVNRRFKGKSGDVDETCFIDVKVYGKQAESCGEFLSKGRNVLVEGYLRLEQWDSEGGKRSKHVVVADRVQFLGFVKEKKEEEVVAPDVSDVPVEDDDEDFPF</sequence>
<accession>A0A7C0U5K8</accession>
<dbReference type="AlphaFoldDB" id="A0A7C0U5K8"/>
<evidence type="ECO:0000313" key="4">
    <source>
        <dbReference type="EMBL" id="HDD52668.1"/>
    </source>
</evidence>
<dbReference type="Gene3D" id="2.40.50.140">
    <property type="entry name" value="Nucleic acid-binding proteins"/>
    <property type="match status" value="1"/>
</dbReference>
<evidence type="ECO:0000256" key="2">
    <source>
        <dbReference type="HAMAP-Rule" id="MF_00984"/>
    </source>
</evidence>
<evidence type="ECO:0000256" key="1">
    <source>
        <dbReference type="ARBA" id="ARBA00023125"/>
    </source>
</evidence>
<reference evidence="4" key="1">
    <citation type="journal article" date="2020" name="mSystems">
        <title>Genome- and Community-Level Interaction Insights into Carbon Utilization and Element Cycling Functions of Hydrothermarchaeota in Hydrothermal Sediment.</title>
        <authorList>
            <person name="Zhou Z."/>
            <person name="Liu Y."/>
            <person name="Xu W."/>
            <person name="Pan J."/>
            <person name="Luo Z.H."/>
            <person name="Li M."/>
        </authorList>
    </citation>
    <scope>NUCLEOTIDE SEQUENCE [LARGE SCALE GENOMIC DNA]</scope>
    <source>
        <strain evidence="4">HyVt-115</strain>
    </source>
</reference>
<evidence type="ECO:0000256" key="3">
    <source>
        <dbReference type="PIRNR" id="PIRNR002070"/>
    </source>
</evidence>
<comment type="caution">
    <text evidence="2">Lacks conserved residue(s) required for the propagation of feature annotation.</text>
</comment>
<dbReference type="InterPro" id="IPR012340">
    <property type="entry name" value="NA-bd_OB-fold"/>
</dbReference>
<name>A0A7C0U5K8_9BACT</name>
<dbReference type="GO" id="GO:0003697">
    <property type="term" value="F:single-stranded DNA binding"/>
    <property type="evidence" value="ECO:0007669"/>
    <property type="project" value="UniProtKB-UniRule"/>
</dbReference>
<dbReference type="InterPro" id="IPR011344">
    <property type="entry name" value="ssDNA-bd"/>
</dbReference>